<sequence>MSSSEVIDSHNDHFPIHPPDDHNDVHDDHDDDEPEYDDHSDGDTASQRSISLSSPSHTRPTSTHLTAEDPHETESAVTPVTLIRQGLSSTNRDSHTYTVDTDFSSDHDPDDRSLFMRRLEGTESPVSSVVLSLHEEDKDNAHNTEEHNNSEDDHDEHAKVENLITAASTFESPKVVDLPAPNILNAPSTPATPHTASYPPPPLQKPDSRGSVASFASSSTSYSKKARPESVLINHNGPIVLGIALVDFNHLVGPKIEFSKGEVFEDEEIAKILPFLALPDGAHLTVEDYSIFRLVSPSTKPTTLFGISCNRQIRTSNLLVKEEAMTRSTVQKAVVVLTSKPSFGLNRLGVVTKALFAQRDFTDMTILEDFHTSLELGLRKLVHMFCQRTLVSLKTLMLQKKIMFHGHPQVEKLCTYQYSLVTLIPGLLQDLDDCGSPPLATCAKGLECPTELKTSDSKNTELYGYRRQDLFFQPYFPLQQLDMLKNTSSRLCGSTSSIVTQQKEVDLFIETGAFEFRNPSVERSAGLTPADRKWMDDVVKDVNDSWEGDLTGTPTIQFKGSDDYLRQKFEEYISGALASVKYSNFLSKGQGNGVVIADGAGNPNAVQDFNMLWISEFKRTKAYEVWDRVTDPLLFDIVEPRHPCTDKPSVVADIGIRLAEGINDLKLDQQLDSTRDAIQRTFTAGSTNFFKAVEGVRGRWMQRANTDGTTTGYLSTTPSSGEASKSDASSVKSSSSRPTSTVVTPDTSPQPPAAQPKGMRPLSLVGGRSPIIPPEAPPPVPEIKPSLSSWGSGITSFFSSRGAARPTSTQETPTKASPPRRTASPAPSIASTRSHMGMPVES</sequence>
<gene>
    <name evidence="1" type="ORF">BDY19DRAFT_1042566</name>
</gene>
<reference evidence="1" key="1">
    <citation type="journal article" date="2021" name="Environ. Microbiol.">
        <title>Gene family expansions and transcriptome signatures uncover fungal adaptations to wood decay.</title>
        <authorList>
            <person name="Hage H."/>
            <person name="Miyauchi S."/>
            <person name="Viragh M."/>
            <person name="Drula E."/>
            <person name="Min B."/>
            <person name="Chaduli D."/>
            <person name="Navarro D."/>
            <person name="Favel A."/>
            <person name="Norest M."/>
            <person name="Lesage-Meessen L."/>
            <person name="Balint B."/>
            <person name="Merenyi Z."/>
            <person name="de Eugenio L."/>
            <person name="Morin E."/>
            <person name="Martinez A.T."/>
            <person name="Baldrian P."/>
            <person name="Stursova M."/>
            <person name="Martinez M.J."/>
            <person name="Novotny C."/>
            <person name="Magnuson J.K."/>
            <person name="Spatafora J.W."/>
            <person name="Maurice S."/>
            <person name="Pangilinan J."/>
            <person name="Andreopoulos W."/>
            <person name="LaButti K."/>
            <person name="Hundley H."/>
            <person name="Na H."/>
            <person name="Kuo A."/>
            <person name="Barry K."/>
            <person name="Lipzen A."/>
            <person name="Henrissat B."/>
            <person name="Riley R."/>
            <person name="Ahrendt S."/>
            <person name="Nagy L.G."/>
            <person name="Grigoriev I.V."/>
            <person name="Martin F."/>
            <person name="Rosso M.N."/>
        </authorList>
    </citation>
    <scope>NUCLEOTIDE SEQUENCE</scope>
    <source>
        <strain evidence="1">CBS 384.51</strain>
    </source>
</reference>
<keyword evidence="2" id="KW-1185">Reference proteome</keyword>
<protein>
    <submittedName>
        <fullName evidence="1">Transport protein Avl9-domain-containing protein</fullName>
    </submittedName>
</protein>
<evidence type="ECO:0000313" key="1">
    <source>
        <dbReference type="EMBL" id="KAI0086881.1"/>
    </source>
</evidence>
<accession>A0ACB8TY21</accession>
<name>A0ACB8TY21_9APHY</name>
<evidence type="ECO:0000313" key="2">
    <source>
        <dbReference type="Proteomes" id="UP001055072"/>
    </source>
</evidence>
<organism evidence="1 2">
    <name type="scientific">Irpex rosettiformis</name>
    <dbReference type="NCBI Taxonomy" id="378272"/>
    <lineage>
        <taxon>Eukaryota</taxon>
        <taxon>Fungi</taxon>
        <taxon>Dikarya</taxon>
        <taxon>Basidiomycota</taxon>
        <taxon>Agaricomycotina</taxon>
        <taxon>Agaricomycetes</taxon>
        <taxon>Polyporales</taxon>
        <taxon>Irpicaceae</taxon>
        <taxon>Irpex</taxon>
    </lineage>
</organism>
<dbReference type="EMBL" id="MU274920">
    <property type="protein sequence ID" value="KAI0086881.1"/>
    <property type="molecule type" value="Genomic_DNA"/>
</dbReference>
<proteinExistence type="predicted"/>
<dbReference type="Proteomes" id="UP001055072">
    <property type="component" value="Unassembled WGS sequence"/>
</dbReference>
<comment type="caution">
    <text evidence="1">The sequence shown here is derived from an EMBL/GenBank/DDBJ whole genome shotgun (WGS) entry which is preliminary data.</text>
</comment>